<name>A0AC60P811_IXOPE</name>
<keyword evidence="2" id="KW-1185">Reference proteome</keyword>
<dbReference type="EMBL" id="JABSTQ010011062">
    <property type="protein sequence ID" value="KAG0415520.1"/>
    <property type="molecule type" value="Genomic_DNA"/>
</dbReference>
<gene>
    <name evidence="1" type="ORF">HPB47_007329</name>
</gene>
<proteinExistence type="predicted"/>
<sequence>MSTPTKAQCFSFNVPAVTPVDAIMDSIQAVASSWWRSEPWPQLNKSPWSQWEPTLFLAEYGKVKAINHAMFRDRPGVRTGTRVIKMKMSKPVPKFVHIQRHQVMVDYRGLRRVCSRCGLEGHIGPACKTPRCDRCGVFEHATAGCTVPCQWCGHGHATTDWVQRRLAHALRSELSHPSPSQPASILVTTRTRTSARGLHDLPLFSQTPTFRRTWELPTAELRGASHVLSNAAAPTDGQTSNIPWNGAAIPGSQASRVPSNKAATFDSQTSDAWSNAAATLGSRGTDVDDLNDDFDRLFITEEGDVTPGQGHPPSTPEASTTTTPRELSVESESPEDADMPDERLDAKRVFSPAGGGSDATPASLVKKKRLSTDNFDYAESLEF</sequence>
<reference evidence="1 2" key="1">
    <citation type="journal article" date="2020" name="Cell">
        <title>Large-Scale Comparative Analyses of Tick Genomes Elucidate Their Genetic Diversity and Vector Capacities.</title>
        <authorList>
            <consortium name="Tick Genome and Microbiome Consortium (TIGMIC)"/>
            <person name="Jia N."/>
            <person name="Wang J."/>
            <person name="Shi W."/>
            <person name="Du L."/>
            <person name="Sun Y."/>
            <person name="Zhan W."/>
            <person name="Jiang J.F."/>
            <person name="Wang Q."/>
            <person name="Zhang B."/>
            <person name="Ji P."/>
            <person name="Bell-Sakyi L."/>
            <person name="Cui X.M."/>
            <person name="Yuan T.T."/>
            <person name="Jiang B.G."/>
            <person name="Yang W.F."/>
            <person name="Lam T.T."/>
            <person name="Chang Q.C."/>
            <person name="Ding S.J."/>
            <person name="Wang X.J."/>
            <person name="Zhu J.G."/>
            <person name="Ruan X.D."/>
            <person name="Zhao L."/>
            <person name="Wei J.T."/>
            <person name="Ye R.Z."/>
            <person name="Que T.C."/>
            <person name="Du C.H."/>
            <person name="Zhou Y.H."/>
            <person name="Cheng J.X."/>
            <person name="Dai P.F."/>
            <person name="Guo W.B."/>
            <person name="Han X.H."/>
            <person name="Huang E.J."/>
            <person name="Li L.F."/>
            <person name="Wei W."/>
            <person name="Gao Y.C."/>
            <person name="Liu J.Z."/>
            <person name="Shao H.Z."/>
            <person name="Wang X."/>
            <person name="Wang C.C."/>
            <person name="Yang T.C."/>
            <person name="Huo Q.B."/>
            <person name="Li W."/>
            <person name="Chen H.Y."/>
            <person name="Chen S.E."/>
            <person name="Zhou L.G."/>
            <person name="Ni X.B."/>
            <person name="Tian J.H."/>
            <person name="Sheng Y."/>
            <person name="Liu T."/>
            <person name="Pan Y.S."/>
            <person name="Xia L.Y."/>
            <person name="Li J."/>
            <person name="Zhao F."/>
            <person name="Cao W.C."/>
        </authorList>
    </citation>
    <scope>NUCLEOTIDE SEQUENCE [LARGE SCALE GENOMIC DNA]</scope>
    <source>
        <strain evidence="1">Iper-2018</strain>
    </source>
</reference>
<comment type="caution">
    <text evidence="1">The sequence shown here is derived from an EMBL/GenBank/DDBJ whole genome shotgun (WGS) entry which is preliminary data.</text>
</comment>
<accession>A0AC60P811</accession>
<evidence type="ECO:0000313" key="2">
    <source>
        <dbReference type="Proteomes" id="UP000805193"/>
    </source>
</evidence>
<protein>
    <submittedName>
        <fullName evidence="1">Uncharacterized protein</fullName>
    </submittedName>
</protein>
<organism evidence="1 2">
    <name type="scientific">Ixodes persulcatus</name>
    <name type="common">Taiga tick</name>
    <dbReference type="NCBI Taxonomy" id="34615"/>
    <lineage>
        <taxon>Eukaryota</taxon>
        <taxon>Metazoa</taxon>
        <taxon>Ecdysozoa</taxon>
        <taxon>Arthropoda</taxon>
        <taxon>Chelicerata</taxon>
        <taxon>Arachnida</taxon>
        <taxon>Acari</taxon>
        <taxon>Parasitiformes</taxon>
        <taxon>Ixodida</taxon>
        <taxon>Ixodoidea</taxon>
        <taxon>Ixodidae</taxon>
        <taxon>Ixodinae</taxon>
        <taxon>Ixodes</taxon>
    </lineage>
</organism>
<evidence type="ECO:0000313" key="1">
    <source>
        <dbReference type="EMBL" id="KAG0415520.1"/>
    </source>
</evidence>
<dbReference type="Proteomes" id="UP000805193">
    <property type="component" value="Unassembled WGS sequence"/>
</dbReference>